<evidence type="ECO:0000256" key="2">
    <source>
        <dbReference type="ARBA" id="ARBA00008917"/>
    </source>
</evidence>
<evidence type="ECO:0000256" key="7">
    <source>
        <dbReference type="RuleBase" id="RU363059"/>
    </source>
</evidence>
<keyword evidence="6 7" id="KW-0472">Membrane</keyword>
<dbReference type="PANTHER" id="PTHR11009">
    <property type="entry name" value="DER1-LIKE PROTEIN, DERLIN"/>
    <property type="match status" value="1"/>
</dbReference>
<dbReference type="OrthoDB" id="1716531at2759"/>
<keyword evidence="4 7" id="KW-0256">Endoplasmic reticulum</keyword>
<feature type="transmembrane region" description="Helical" evidence="7">
    <location>
        <begin position="53"/>
        <end position="76"/>
    </location>
</feature>
<comment type="subcellular location">
    <subcellularLocation>
        <location evidence="1 7">Endoplasmic reticulum membrane</location>
        <topology evidence="1 7">Multi-pass membrane protein</topology>
    </subcellularLocation>
</comment>
<dbReference type="Proteomes" id="UP001143981">
    <property type="component" value="Unassembled WGS sequence"/>
</dbReference>
<dbReference type="AlphaFoldDB" id="A0A9W8CWS1"/>
<keyword evidence="3 7" id="KW-0812">Transmembrane</keyword>
<feature type="transmembrane region" description="Helical" evidence="7">
    <location>
        <begin position="18"/>
        <end position="41"/>
    </location>
</feature>
<keyword evidence="5 7" id="KW-1133">Transmembrane helix</keyword>
<evidence type="ECO:0000256" key="3">
    <source>
        <dbReference type="ARBA" id="ARBA00022692"/>
    </source>
</evidence>
<evidence type="ECO:0000313" key="10">
    <source>
        <dbReference type="Proteomes" id="UP001143981"/>
    </source>
</evidence>
<accession>A0A9W8CWS1</accession>
<evidence type="ECO:0000256" key="1">
    <source>
        <dbReference type="ARBA" id="ARBA00004477"/>
    </source>
</evidence>
<feature type="transmembrane region" description="Helical" evidence="7">
    <location>
        <begin position="135"/>
        <end position="153"/>
    </location>
</feature>
<keyword evidence="10" id="KW-1185">Reference proteome</keyword>
<feature type="compositionally biased region" description="Low complexity" evidence="8">
    <location>
        <begin position="232"/>
        <end position="245"/>
    </location>
</feature>
<feature type="compositionally biased region" description="Polar residues" evidence="8">
    <location>
        <begin position="280"/>
        <end position="293"/>
    </location>
</feature>
<feature type="transmembrane region" description="Helical" evidence="7">
    <location>
        <begin position="96"/>
        <end position="114"/>
    </location>
</feature>
<evidence type="ECO:0000256" key="8">
    <source>
        <dbReference type="SAM" id="MobiDB-lite"/>
    </source>
</evidence>
<dbReference type="GO" id="GO:0006950">
    <property type="term" value="P:response to stress"/>
    <property type="evidence" value="ECO:0007669"/>
    <property type="project" value="UniProtKB-ARBA"/>
</dbReference>
<dbReference type="Pfam" id="PF04511">
    <property type="entry name" value="DER1"/>
    <property type="match status" value="1"/>
</dbReference>
<organism evidence="9 10">
    <name type="scientific">Coemansia biformis</name>
    <dbReference type="NCBI Taxonomy" id="1286918"/>
    <lineage>
        <taxon>Eukaryota</taxon>
        <taxon>Fungi</taxon>
        <taxon>Fungi incertae sedis</taxon>
        <taxon>Zoopagomycota</taxon>
        <taxon>Kickxellomycotina</taxon>
        <taxon>Kickxellomycetes</taxon>
        <taxon>Kickxellales</taxon>
        <taxon>Kickxellaceae</taxon>
        <taxon>Coemansia</taxon>
    </lineage>
</organism>
<dbReference type="EMBL" id="JANBOI010001643">
    <property type="protein sequence ID" value="KAJ1726295.1"/>
    <property type="molecule type" value="Genomic_DNA"/>
</dbReference>
<sequence length="318" mass="34828">MANPLEEWYRQLPVFTRLYTTAVVGLALALQLEWVTAFQLFHSSHNTFGRGQYWRVATTFLFLGGFSLDWMLKIYFIVRYCRDLEEGSYLNRPADFAWTVLLICGVLLALSPYLRTPFLGDLLVMALTYMWSRHYSHLFINFMGLFTTSAAYLPWVLIGFSLVIENRWPMEDVVAMCVGHVFWFLSEVWPLREESGGSRPLQAPRFLCRAFRQDTGEDHEADSGGDGGDGTHGAAPASPAGDGAPVTHDGAAAASDGPRSDSTAGPDKDDGAPGSDSEACGSTSAIRQGSMSPLRQRVVHTAPSDSHERAAPPSPAGG</sequence>
<gene>
    <name evidence="9" type="ORF">LPJ61_005283</name>
</gene>
<evidence type="ECO:0000256" key="6">
    <source>
        <dbReference type="ARBA" id="ARBA00023136"/>
    </source>
</evidence>
<name>A0A9W8CWS1_9FUNG</name>
<evidence type="ECO:0000256" key="5">
    <source>
        <dbReference type="ARBA" id="ARBA00022989"/>
    </source>
</evidence>
<comment type="similarity">
    <text evidence="2 7">Belongs to the derlin family.</text>
</comment>
<dbReference type="SUPFAM" id="SSF144091">
    <property type="entry name" value="Rhomboid-like"/>
    <property type="match status" value="1"/>
</dbReference>
<dbReference type="InterPro" id="IPR035952">
    <property type="entry name" value="Rhomboid-like_sf"/>
</dbReference>
<protein>
    <recommendedName>
        <fullName evidence="7">Derlin</fullName>
    </recommendedName>
</protein>
<evidence type="ECO:0000313" key="9">
    <source>
        <dbReference type="EMBL" id="KAJ1726295.1"/>
    </source>
</evidence>
<comment type="caution">
    <text evidence="9">The sequence shown here is derived from an EMBL/GenBank/DDBJ whole genome shotgun (WGS) entry which is preliminary data.</text>
</comment>
<comment type="function">
    <text evidence="7">May be involved in the degradation of misfolded endoplasmic reticulum (ER) luminal proteins.</text>
</comment>
<dbReference type="GO" id="GO:0005789">
    <property type="term" value="C:endoplasmic reticulum membrane"/>
    <property type="evidence" value="ECO:0007669"/>
    <property type="project" value="UniProtKB-SubCell"/>
</dbReference>
<proteinExistence type="inferred from homology"/>
<evidence type="ECO:0000256" key="4">
    <source>
        <dbReference type="ARBA" id="ARBA00022824"/>
    </source>
</evidence>
<dbReference type="InterPro" id="IPR007599">
    <property type="entry name" value="DER1"/>
</dbReference>
<feature type="region of interest" description="Disordered" evidence="8">
    <location>
        <begin position="215"/>
        <end position="318"/>
    </location>
</feature>
<reference evidence="9" key="1">
    <citation type="submission" date="2022-07" db="EMBL/GenBank/DDBJ databases">
        <title>Phylogenomic reconstructions and comparative analyses of Kickxellomycotina fungi.</title>
        <authorList>
            <person name="Reynolds N.K."/>
            <person name="Stajich J.E."/>
            <person name="Barry K."/>
            <person name="Grigoriev I.V."/>
            <person name="Crous P."/>
            <person name="Smith M.E."/>
        </authorList>
    </citation>
    <scope>NUCLEOTIDE SEQUENCE</scope>
    <source>
        <strain evidence="9">BCRC 34381</strain>
    </source>
</reference>